<feature type="transmembrane region" description="Helical" evidence="4">
    <location>
        <begin position="447"/>
        <end position="471"/>
    </location>
</feature>
<name>A0ABZ1C1B1_9FIRM</name>
<keyword evidence="4" id="KW-0812">Transmembrane</keyword>
<dbReference type="PANTHER" id="PTHR22550">
    <property type="entry name" value="SPORE GERMINATION PROTEIN"/>
    <property type="match status" value="1"/>
</dbReference>
<evidence type="ECO:0000256" key="2">
    <source>
        <dbReference type="ARBA" id="ARBA00023136"/>
    </source>
</evidence>
<dbReference type="InterPro" id="IPR004995">
    <property type="entry name" value="Spore_Ger"/>
</dbReference>
<keyword evidence="2 4" id="KW-0472">Membrane</keyword>
<evidence type="ECO:0000313" key="5">
    <source>
        <dbReference type="EMBL" id="WRP18571.1"/>
    </source>
</evidence>
<evidence type="ECO:0000313" key="6">
    <source>
        <dbReference type="Proteomes" id="UP001332192"/>
    </source>
</evidence>
<protein>
    <submittedName>
        <fullName evidence="5">Spore germination protein</fullName>
    </submittedName>
</protein>
<dbReference type="RefSeq" id="WP_324717844.1">
    <property type="nucleotide sequence ID" value="NZ_CP141615.1"/>
</dbReference>
<keyword evidence="6" id="KW-1185">Reference proteome</keyword>
<comment type="similarity">
    <text evidence="1">Belongs to the GerABKA family.</text>
</comment>
<gene>
    <name evidence="5" type="ORF">U7230_06100</name>
</gene>
<dbReference type="Pfam" id="PF03323">
    <property type="entry name" value="GerA"/>
    <property type="match status" value="1"/>
</dbReference>
<keyword evidence="4" id="KW-1133">Transmembrane helix</keyword>
<evidence type="ECO:0000256" key="1">
    <source>
        <dbReference type="ARBA" id="ARBA00005278"/>
    </source>
</evidence>
<sequence>MKLERPRPLRPRQLLAPQTPGDGPSRAGADGAGRSQAAGAERGRFDEWVQAIKARLGAETSFDIIVRNIQVAGRDGAFIHLDGFMLATPAMRVLQALMQAEPSALEGDPRRQLEQKLVSYFEVKWVQKPEEAADEVLVGQAALVVAGVDQILLIDLRRYPARSVDEPPIERVTRGSREGFVETGLLNVNMVRRRLRDPHLRVEALKVGIRSKTDVFLLYVEDLAPKDLVDEIRRRLVSIRADALPMGSKNLEEYLSGSRFNPFPRVRYTERPDVTASHLLEGYVAVIVDTAPSAMILPANVWQFTQHAEEYVQTPVVGTYLRWVRFFAIVMSVVLVPLWVALVSQMPHLPPWLGWMGPRKPSVFPVWLQLLLLTLGLDIIRMALIHTPEALSTSIGLVGAVLLGQFAVQTGLFVNETILYSALAAIGSFTTPALEFALALRLFQYPLIALAAWQGLWGLAAGLTLMLYGMALTRSFFLPYLWPLAPFDGKALSRLLMRYPIPAVRTSKPPSPSTKETKEASPGPS</sequence>
<dbReference type="PANTHER" id="PTHR22550:SF9">
    <property type="entry name" value="STAGE V SPORULATION PROTEIN AF"/>
    <property type="match status" value="1"/>
</dbReference>
<organism evidence="5 6">
    <name type="scientific">Carboxydichorda subterranea</name>
    <dbReference type="NCBI Taxonomy" id="3109565"/>
    <lineage>
        <taxon>Bacteria</taxon>
        <taxon>Bacillati</taxon>
        <taxon>Bacillota</taxon>
        <taxon>Limnochordia</taxon>
        <taxon>Limnochordales</taxon>
        <taxon>Geochordaceae</taxon>
        <taxon>Carboxydichorda</taxon>
    </lineage>
</organism>
<feature type="transmembrane region" description="Helical" evidence="4">
    <location>
        <begin position="418"/>
        <end position="440"/>
    </location>
</feature>
<dbReference type="PIRSF" id="PIRSF005690">
    <property type="entry name" value="GerBA"/>
    <property type="match status" value="1"/>
</dbReference>
<feature type="region of interest" description="Disordered" evidence="3">
    <location>
        <begin position="505"/>
        <end position="525"/>
    </location>
</feature>
<dbReference type="Proteomes" id="UP001332192">
    <property type="component" value="Chromosome"/>
</dbReference>
<feature type="region of interest" description="Disordered" evidence="3">
    <location>
        <begin position="1"/>
        <end position="41"/>
    </location>
</feature>
<accession>A0ABZ1C1B1</accession>
<feature type="transmembrane region" description="Helical" evidence="4">
    <location>
        <begin position="364"/>
        <end position="384"/>
    </location>
</feature>
<evidence type="ECO:0000256" key="4">
    <source>
        <dbReference type="SAM" id="Phobius"/>
    </source>
</evidence>
<feature type="transmembrane region" description="Helical" evidence="4">
    <location>
        <begin position="391"/>
        <end position="412"/>
    </location>
</feature>
<dbReference type="EMBL" id="CP141615">
    <property type="protein sequence ID" value="WRP18571.1"/>
    <property type="molecule type" value="Genomic_DNA"/>
</dbReference>
<evidence type="ECO:0000256" key="3">
    <source>
        <dbReference type="SAM" id="MobiDB-lite"/>
    </source>
</evidence>
<proteinExistence type="inferred from homology"/>
<feature type="transmembrane region" description="Helical" evidence="4">
    <location>
        <begin position="323"/>
        <end position="344"/>
    </location>
</feature>
<dbReference type="InterPro" id="IPR050768">
    <property type="entry name" value="UPF0353/GerABKA_families"/>
</dbReference>
<reference evidence="5 6" key="1">
    <citation type="journal article" date="2024" name="Front. Microbiol.">
        <title>Novel thermophilic genera Geochorda gen. nov. and Carboxydochorda gen. nov. from the deep terrestrial subsurface reveal the ecophysiological diversity in the class Limnochordia.</title>
        <authorList>
            <person name="Karnachuk O.V."/>
            <person name="Lukina A.P."/>
            <person name="Avakyan M.R."/>
            <person name="Kadnikov V.V."/>
            <person name="Begmatov S."/>
            <person name="Beletsky A.V."/>
            <person name="Vlasova K.G."/>
            <person name="Novikov A.A."/>
            <person name="Shcherbakova V.A."/>
            <person name="Mardanov A.V."/>
            <person name="Ravin N.V."/>
        </authorList>
    </citation>
    <scope>NUCLEOTIDE SEQUENCE [LARGE SCALE GENOMIC DNA]</scope>
    <source>
        <strain evidence="5 6">L945</strain>
    </source>
</reference>